<evidence type="ECO:0000313" key="2">
    <source>
        <dbReference type="Proteomes" id="UP000799754"/>
    </source>
</evidence>
<reference evidence="1" key="1">
    <citation type="journal article" date="2020" name="Stud. Mycol.">
        <title>101 Dothideomycetes genomes: a test case for predicting lifestyles and emergence of pathogens.</title>
        <authorList>
            <person name="Haridas S."/>
            <person name="Albert R."/>
            <person name="Binder M."/>
            <person name="Bloem J."/>
            <person name="Labutti K."/>
            <person name="Salamov A."/>
            <person name="Andreopoulos B."/>
            <person name="Baker S."/>
            <person name="Barry K."/>
            <person name="Bills G."/>
            <person name="Bluhm B."/>
            <person name="Cannon C."/>
            <person name="Castanera R."/>
            <person name="Culley D."/>
            <person name="Daum C."/>
            <person name="Ezra D."/>
            <person name="Gonzalez J."/>
            <person name="Henrissat B."/>
            <person name="Kuo A."/>
            <person name="Liang C."/>
            <person name="Lipzen A."/>
            <person name="Lutzoni F."/>
            <person name="Magnuson J."/>
            <person name="Mondo S."/>
            <person name="Nolan M."/>
            <person name="Ohm R."/>
            <person name="Pangilinan J."/>
            <person name="Park H.-J."/>
            <person name="Ramirez L."/>
            <person name="Alfaro M."/>
            <person name="Sun H."/>
            <person name="Tritt A."/>
            <person name="Yoshinaga Y."/>
            <person name="Zwiers L.-H."/>
            <person name="Turgeon B."/>
            <person name="Goodwin S."/>
            <person name="Spatafora J."/>
            <person name="Crous P."/>
            <person name="Grigoriev I."/>
        </authorList>
    </citation>
    <scope>NUCLEOTIDE SEQUENCE</scope>
    <source>
        <strain evidence="1">CBS 525.71</strain>
    </source>
</reference>
<sequence length="262" mass="29319">MDITQYPDLRAHAQAQMCRNATAVTFPSAVSHQASVTPLLSQLNMTIMETELTTFSAFYNRYYKSAYRRQAPEWLFTQVQDTIIGNDTIITSAHLNSLNLHDPMHGRAPGADDDGSGTFGILEALRVLVMNERVKNEEAENTIEFYWYAAEASGLFGLQAVDMVEYVDSDFKAEESFGVVVDFVNDGLTEFAKIISAYCTIPGDIHSPHNKVDELSFSHMLEHGKMAVEFAYELLGLLLICKSIPSHGQGLMRQFKCEIQVM</sequence>
<dbReference type="Proteomes" id="UP000799754">
    <property type="component" value="Unassembled WGS sequence"/>
</dbReference>
<name>A0ACB6S3Y0_9PLEO</name>
<keyword evidence="2" id="KW-1185">Reference proteome</keyword>
<organism evidence="1 2">
    <name type="scientific">Macroventuria anomochaeta</name>
    <dbReference type="NCBI Taxonomy" id="301207"/>
    <lineage>
        <taxon>Eukaryota</taxon>
        <taxon>Fungi</taxon>
        <taxon>Dikarya</taxon>
        <taxon>Ascomycota</taxon>
        <taxon>Pezizomycotina</taxon>
        <taxon>Dothideomycetes</taxon>
        <taxon>Pleosporomycetidae</taxon>
        <taxon>Pleosporales</taxon>
        <taxon>Pleosporineae</taxon>
        <taxon>Didymellaceae</taxon>
        <taxon>Macroventuria</taxon>
    </lineage>
</organism>
<protein>
    <submittedName>
        <fullName evidence="1">Zn-dependent exopeptidase</fullName>
    </submittedName>
</protein>
<proteinExistence type="predicted"/>
<comment type="caution">
    <text evidence="1">The sequence shown here is derived from an EMBL/GenBank/DDBJ whole genome shotgun (WGS) entry which is preliminary data.</text>
</comment>
<accession>A0ACB6S3Y0</accession>
<gene>
    <name evidence="1" type="ORF">BU25DRAFT_430566</name>
</gene>
<dbReference type="EMBL" id="MU006712">
    <property type="protein sequence ID" value="KAF2628743.1"/>
    <property type="molecule type" value="Genomic_DNA"/>
</dbReference>
<evidence type="ECO:0000313" key="1">
    <source>
        <dbReference type="EMBL" id="KAF2628743.1"/>
    </source>
</evidence>